<feature type="region of interest" description="Disordered" evidence="4">
    <location>
        <begin position="173"/>
        <end position="207"/>
    </location>
</feature>
<organism evidence="6">
    <name type="scientific">Prymnesium polylepis</name>
    <dbReference type="NCBI Taxonomy" id="72548"/>
    <lineage>
        <taxon>Eukaryota</taxon>
        <taxon>Haptista</taxon>
        <taxon>Haptophyta</taxon>
        <taxon>Prymnesiophyceae</taxon>
        <taxon>Prymnesiales</taxon>
        <taxon>Prymnesiaceae</taxon>
        <taxon>Prymnesium</taxon>
    </lineage>
</organism>
<evidence type="ECO:0000256" key="1">
    <source>
        <dbReference type="ARBA" id="ARBA00022737"/>
    </source>
</evidence>
<feature type="repeat" description="ANK" evidence="3">
    <location>
        <begin position="56"/>
        <end position="88"/>
    </location>
</feature>
<dbReference type="SMART" id="SM00248">
    <property type="entry name" value="ANK"/>
    <property type="match status" value="4"/>
</dbReference>
<evidence type="ECO:0000256" key="4">
    <source>
        <dbReference type="SAM" id="MobiDB-lite"/>
    </source>
</evidence>
<evidence type="ECO:0000256" key="5">
    <source>
        <dbReference type="SAM" id="SignalP"/>
    </source>
</evidence>
<evidence type="ECO:0000256" key="2">
    <source>
        <dbReference type="ARBA" id="ARBA00023043"/>
    </source>
</evidence>
<keyword evidence="1" id="KW-0677">Repeat</keyword>
<name>A0A7S4N2U2_9EUKA</name>
<evidence type="ECO:0000256" key="3">
    <source>
        <dbReference type="PROSITE-ProRule" id="PRU00023"/>
    </source>
</evidence>
<feature type="repeat" description="ANK" evidence="3">
    <location>
        <begin position="22"/>
        <end position="54"/>
    </location>
</feature>
<sequence length="207" mass="21776">MEVAAMQCLSCAATLLVVHGVAAAPKLHDAASQNNDHTIQAFLDAGADLNLRDPATGQTPLMFSVLNGFAASVRYLLSAGADTSIGENDGYTPLHGAAFQGRADIAKILIDHGLDPNEVHSDGYTPLHRAVLNGHTDTVKALLNAEVPVDQPTADGKIAMELAETLDMATPVTKAGRRTPGVKSPQLAMKEVLQKFTRPTSGEKSEL</sequence>
<evidence type="ECO:0000313" key="6">
    <source>
        <dbReference type="EMBL" id="CAE2261509.1"/>
    </source>
</evidence>
<dbReference type="SUPFAM" id="SSF48403">
    <property type="entry name" value="Ankyrin repeat"/>
    <property type="match status" value="1"/>
</dbReference>
<proteinExistence type="predicted"/>
<reference evidence="6" key="1">
    <citation type="submission" date="2021-01" db="EMBL/GenBank/DDBJ databases">
        <authorList>
            <person name="Corre E."/>
            <person name="Pelletier E."/>
            <person name="Niang G."/>
            <person name="Scheremetjew M."/>
            <person name="Finn R."/>
            <person name="Kale V."/>
            <person name="Holt S."/>
            <person name="Cochrane G."/>
            <person name="Meng A."/>
            <person name="Brown T."/>
            <person name="Cohen L."/>
        </authorList>
    </citation>
    <scope>NUCLEOTIDE SEQUENCE</scope>
    <source>
        <strain evidence="6">UIO037</strain>
    </source>
</reference>
<keyword evidence="5" id="KW-0732">Signal</keyword>
<feature type="repeat" description="ANK" evidence="3">
    <location>
        <begin position="122"/>
        <end position="154"/>
    </location>
</feature>
<dbReference type="InterPro" id="IPR002110">
    <property type="entry name" value="Ankyrin_rpt"/>
</dbReference>
<dbReference type="InterPro" id="IPR036770">
    <property type="entry name" value="Ankyrin_rpt-contain_sf"/>
</dbReference>
<keyword evidence="2 3" id="KW-0040">ANK repeat</keyword>
<dbReference type="Pfam" id="PF00023">
    <property type="entry name" value="Ank"/>
    <property type="match status" value="1"/>
</dbReference>
<gene>
    <name evidence="6" type="ORF">CPOL0286_LOCUS16648</name>
</gene>
<dbReference type="AlphaFoldDB" id="A0A7S4N2U2"/>
<feature type="signal peptide" evidence="5">
    <location>
        <begin position="1"/>
        <end position="23"/>
    </location>
</feature>
<dbReference type="PANTHER" id="PTHR24171:SF8">
    <property type="entry name" value="BRCA1-ASSOCIATED RING DOMAIN PROTEIN 1"/>
    <property type="match status" value="1"/>
</dbReference>
<dbReference type="PANTHER" id="PTHR24171">
    <property type="entry name" value="ANKYRIN REPEAT DOMAIN-CONTAINING PROTEIN 39-RELATED"/>
    <property type="match status" value="1"/>
</dbReference>
<dbReference type="Pfam" id="PF12796">
    <property type="entry name" value="Ank_2"/>
    <property type="match status" value="1"/>
</dbReference>
<accession>A0A7S4N2U2</accession>
<feature type="repeat" description="ANK" evidence="3">
    <location>
        <begin position="89"/>
        <end position="121"/>
    </location>
</feature>
<dbReference type="Gene3D" id="1.25.40.20">
    <property type="entry name" value="Ankyrin repeat-containing domain"/>
    <property type="match status" value="2"/>
</dbReference>
<dbReference type="PROSITE" id="PS50297">
    <property type="entry name" value="ANK_REP_REGION"/>
    <property type="match status" value="3"/>
</dbReference>
<dbReference type="PROSITE" id="PS50088">
    <property type="entry name" value="ANK_REPEAT"/>
    <property type="match status" value="4"/>
</dbReference>
<dbReference type="EMBL" id="HBKO01036435">
    <property type="protein sequence ID" value="CAE2261509.1"/>
    <property type="molecule type" value="Transcribed_RNA"/>
</dbReference>
<feature type="chain" id="PRO_5030809673" evidence="5">
    <location>
        <begin position="24"/>
        <end position="207"/>
    </location>
</feature>
<protein>
    <submittedName>
        <fullName evidence="6">Uncharacterized protein</fullName>
    </submittedName>
</protein>